<keyword evidence="1" id="KW-0732">Signal</keyword>
<evidence type="ECO:0000313" key="4">
    <source>
        <dbReference type="Proteomes" id="UP000268291"/>
    </source>
</evidence>
<comment type="caution">
    <text evidence="3">The sequence shown here is derived from an EMBL/GenBank/DDBJ whole genome shotgun (WGS) entry which is preliminary data.</text>
</comment>
<accession>A0ABY0C4D3</accession>
<dbReference type="InterPro" id="IPR026004">
    <property type="entry name" value="Septum_form"/>
</dbReference>
<feature type="signal peptide" evidence="1">
    <location>
        <begin position="1"/>
        <end position="19"/>
    </location>
</feature>
<keyword evidence="4" id="KW-1185">Reference proteome</keyword>
<feature type="domain" description="Septum formation-related" evidence="2">
    <location>
        <begin position="25"/>
        <end position="137"/>
    </location>
</feature>
<evidence type="ECO:0000256" key="1">
    <source>
        <dbReference type="SAM" id="SignalP"/>
    </source>
</evidence>
<dbReference type="Proteomes" id="UP000268291">
    <property type="component" value="Unassembled WGS sequence"/>
</dbReference>
<protein>
    <recommendedName>
        <fullName evidence="2">Septum formation-related domain-containing protein</fullName>
    </recommendedName>
</protein>
<feature type="chain" id="PRO_5045148688" description="Septum formation-related domain-containing protein" evidence="1">
    <location>
        <begin position="20"/>
        <end position="155"/>
    </location>
</feature>
<reference evidence="3 4" key="1">
    <citation type="submission" date="2018-12" db="EMBL/GenBank/DDBJ databases">
        <authorList>
            <person name="hu s."/>
            <person name="Xu Y."/>
            <person name="Xu B."/>
            <person name="Li F."/>
        </authorList>
    </citation>
    <scope>NUCLEOTIDE SEQUENCE [LARGE SCALE GENOMIC DNA]</scope>
    <source>
        <strain evidence="3 4">KSW2-17</strain>
    </source>
</reference>
<evidence type="ECO:0000313" key="3">
    <source>
        <dbReference type="EMBL" id="RUQ81664.1"/>
    </source>
</evidence>
<evidence type="ECO:0000259" key="2">
    <source>
        <dbReference type="Pfam" id="PF13845"/>
    </source>
</evidence>
<proteinExistence type="predicted"/>
<organism evidence="3 4">
    <name type="scientific">Labedella gwakjiensis</name>
    <dbReference type="NCBI Taxonomy" id="390269"/>
    <lineage>
        <taxon>Bacteria</taxon>
        <taxon>Bacillati</taxon>
        <taxon>Actinomycetota</taxon>
        <taxon>Actinomycetes</taxon>
        <taxon>Micrococcales</taxon>
        <taxon>Microbacteriaceae</taxon>
        <taxon>Labedella</taxon>
    </lineage>
</organism>
<dbReference type="Pfam" id="PF13845">
    <property type="entry name" value="Septum_form"/>
    <property type="match status" value="1"/>
</dbReference>
<sequence length="155" mass="16169">MASALVILSAALLAGCASSPPTPDEPTEAAVSLSPERQSRFVAATGECYVDDPTGEVEINGLVDCEEPHDYEIYYAEELPDGEFPGTTKVRESAELICAKQLPVFLGAPSAELGLEYFAITPTVTMWDGDGDRGVSCAVTDPDGPVTGTLQNAGA</sequence>
<dbReference type="EMBL" id="RZGY01000008">
    <property type="protein sequence ID" value="RUQ81664.1"/>
    <property type="molecule type" value="Genomic_DNA"/>
</dbReference>
<gene>
    <name evidence="3" type="ORF">ELQ93_18085</name>
</gene>
<name>A0ABY0C4D3_9MICO</name>